<dbReference type="InterPro" id="IPR036986">
    <property type="entry name" value="S4_RNA-bd_sf"/>
</dbReference>
<keyword evidence="4" id="KW-1185">Reference proteome</keyword>
<dbReference type="RefSeq" id="WP_106005322.1">
    <property type="nucleotide sequence ID" value="NZ_CP136419.1"/>
</dbReference>
<feature type="domain" description="RNA-binding S4" evidence="2">
    <location>
        <begin position="13"/>
        <end position="74"/>
    </location>
</feature>
<accession>A0A2T0AS78</accession>
<organism evidence="3 4">
    <name type="scientific">Neomoorella humiferrea</name>
    <dbReference type="NCBI Taxonomy" id="676965"/>
    <lineage>
        <taxon>Bacteria</taxon>
        <taxon>Bacillati</taxon>
        <taxon>Bacillota</taxon>
        <taxon>Clostridia</taxon>
        <taxon>Neomoorellales</taxon>
        <taxon>Neomoorellaceae</taxon>
        <taxon>Neomoorella</taxon>
    </lineage>
</organism>
<dbReference type="InterPro" id="IPR002942">
    <property type="entry name" value="S4_RNA-bd"/>
</dbReference>
<dbReference type="EMBL" id="PVXM01000025">
    <property type="protein sequence ID" value="PRR72929.1"/>
    <property type="molecule type" value="Genomic_DNA"/>
</dbReference>
<keyword evidence="1" id="KW-0694">RNA-binding</keyword>
<dbReference type="AlphaFoldDB" id="A0A2T0AS78"/>
<dbReference type="SUPFAM" id="SSF55174">
    <property type="entry name" value="Alpha-L RNA-binding motif"/>
    <property type="match status" value="1"/>
</dbReference>
<sequence length="75" mass="8406">MANRIFPITTSSIRLDQFLKWANIAATGGQAKVFIRQGLVKVNGRVETRRSHLLKPGDEVEIQGARYKVSRHSAD</sequence>
<evidence type="ECO:0000259" key="2">
    <source>
        <dbReference type="SMART" id="SM00363"/>
    </source>
</evidence>
<dbReference type="Proteomes" id="UP000238415">
    <property type="component" value="Unassembled WGS sequence"/>
</dbReference>
<dbReference type="Pfam" id="PF13275">
    <property type="entry name" value="S4_2"/>
    <property type="match status" value="1"/>
</dbReference>
<evidence type="ECO:0000313" key="3">
    <source>
        <dbReference type="EMBL" id="PRR72929.1"/>
    </source>
</evidence>
<name>A0A2T0AS78_9FIRM</name>
<dbReference type="SMART" id="SM00363">
    <property type="entry name" value="S4"/>
    <property type="match status" value="1"/>
</dbReference>
<evidence type="ECO:0000313" key="4">
    <source>
        <dbReference type="Proteomes" id="UP000238415"/>
    </source>
</evidence>
<proteinExistence type="predicted"/>
<dbReference type="GO" id="GO:0003723">
    <property type="term" value="F:RNA binding"/>
    <property type="evidence" value="ECO:0007669"/>
    <property type="project" value="UniProtKB-KW"/>
</dbReference>
<dbReference type="OrthoDB" id="9811532at2"/>
<dbReference type="CDD" id="cd00165">
    <property type="entry name" value="S4"/>
    <property type="match status" value="1"/>
</dbReference>
<gene>
    <name evidence="3" type="ORF">MOHU_13520</name>
</gene>
<dbReference type="PROSITE" id="PS50889">
    <property type="entry name" value="S4"/>
    <property type="match status" value="1"/>
</dbReference>
<comment type="caution">
    <text evidence="3">The sequence shown here is derived from an EMBL/GenBank/DDBJ whole genome shotgun (WGS) entry which is preliminary data.</text>
</comment>
<dbReference type="Gene3D" id="3.10.290.10">
    <property type="entry name" value="RNA-binding S4 domain"/>
    <property type="match status" value="1"/>
</dbReference>
<protein>
    <submittedName>
        <fullName evidence="3">Ribosome-associated protein</fullName>
    </submittedName>
</protein>
<reference evidence="3 4" key="1">
    <citation type="submission" date="2018-03" db="EMBL/GenBank/DDBJ databases">
        <title>Genome sequence of Moorella humiferrea DSM 23265.</title>
        <authorList>
            <person name="Poehlein A."/>
            <person name="Daniel R."/>
        </authorList>
    </citation>
    <scope>NUCLEOTIDE SEQUENCE [LARGE SCALE GENOMIC DNA]</scope>
    <source>
        <strain evidence="3 4">DSM 23265</strain>
    </source>
</reference>
<evidence type="ECO:0000256" key="1">
    <source>
        <dbReference type="PROSITE-ProRule" id="PRU00182"/>
    </source>
</evidence>